<dbReference type="InterPro" id="IPR002782">
    <property type="entry name" value="Mut7-C_RNAse_dom"/>
</dbReference>
<feature type="compositionally biased region" description="Low complexity" evidence="2">
    <location>
        <begin position="1108"/>
        <end position="1123"/>
    </location>
</feature>
<dbReference type="Proteomes" id="UP000054937">
    <property type="component" value="Unassembled WGS sequence"/>
</dbReference>
<dbReference type="Pfam" id="PF01612">
    <property type="entry name" value="DNA_pol_A_exo1"/>
    <property type="match status" value="1"/>
</dbReference>
<evidence type="ECO:0000313" key="5">
    <source>
        <dbReference type="Proteomes" id="UP000054937"/>
    </source>
</evidence>
<dbReference type="InterPro" id="IPR052408">
    <property type="entry name" value="Exonuclease_MUT-7-like"/>
</dbReference>
<dbReference type="CDD" id="cd06141">
    <property type="entry name" value="WRN_exo"/>
    <property type="match status" value="1"/>
</dbReference>
<organism evidence="4 5">
    <name type="scientific">Pseudocohnilembus persalinus</name>
    <name type="common">Ciliate</name>
    <dbReference type="NCBI Taxonomy" id="266149"/>
    <lineage>
        <taxon>Eukaryota</taxon>
        <taxon>Sar</taxon>
        <taxon>Alveolata</taxon>
        <taxon>Ciliophora</taxon>
        <taxon>Intramacronucleata</taxon>
        <taxon>Oligohymenophorea</taxon>
        <taxon>Scuticociliatia</taxon>
        <taxon>Philasterida</taxon>
        <taxon>Pseudocohnilembidae</taxon>
        <taxon>Pseudocohnilembus</taxon>
    </lineage>
</organism>
<dbReference type="Pfam" id="PF01927">
    <property type="entry name" value="Mut7-C"/>
    <property type="match status" value="1"/>
</dbReference>
<evidence type="ECO:0000259" key="3">
    <source>
        <dbReference type="SMART" id="SM00474"/>
    </source>
</evidence>
<protein>
    <submittedName>
        <fullName evidence="4">WD40-repeat-containing domain</fullName>
    </submittedName>
</protein>
<dbReference type="SUPFAM" id="SSF53098">
    <property type="entry name" value="Ribonuclease H-like"/>
    <property type="match status" value="1"/>
</dbReference>
<dbReference type="GO" id="GO:0008408">
    <property type="term" value="F:3'-5' exonuclease activity"/>
    <property type="evidence" value="ECO:0007669"/>
    <property type="project" value="InterPro"/>
</dbReference>
<dbReference type="EMBL" id="LDAU01000148">
    <property type="protein sequence ID" value="KRX02977.1"/>
    <property type="molecule type" value="Genomic_DNA"/>
</dbReference>
<evidence type="ECO:0000313" key="4">
    <source>
        <dbReference type="EMBL" id="KRX02977.1"/>
    </source>
</evidence>
<comment type="caution">
    <text evidence="4">The sequence shown here is derived from an EMBL/GenBank/DDBJ whole genome shotgun (WGS) entry which is preliminary data.</text>
</comment>
<keyword evidence="5" id="KW-1185">Reference proteome</keyword>
<feature type="compositionally biased region" description="Polar residues" evidence="2">
    <location>
        <begin position="1097"/>
        <end position="1107"/>
    </location>
</feature>
<dbReference type="InterPro" id="IPR036322">
    <property type="entry name" value="WD40_repeat_dom_sf"/>
</dbReference>
<dbReference type="PANTHER" id="PTHR47765:SF2">
    <property type="entry name" value="EXONUCLEASE MUT-7 HOMOLOG"/>
    <property type="match status" value="1"/>
</dbReference>
<dbReference type="InterPro" id="IPR012337">
    <property type="entry name" value="RNaseH-like_sf"/>
</dbReference>
<dbReference type="SUPFAM" id="SSF50978">
    <property type="entry name" value="WD40 repeat-like"/>
    <property type="match status" value="1"/>
</dbReference>
<keyword evidence="1" id="KW-0175">Coiled coil</keyword>
<dbReference type="OrthoDB" id="289144at2759"/>
<dbReference type="InterPro" id="IPR036397">
    <property type="entry name" value="RNaseH_sf"/>
</dbReference>
<feature type="region of interest" description="Disordered" evidence="2">
    <location>
        <begin position="1354"/>
        <end position="1399"/>
    </location>
</feature>
<evidence type="ECO:0000256" key="2">
    <source>
        <dbReference type="SAM" id="MobiDB-lite"/>
    </source>
</evidence>
<feature type="coiled-coil region" evidence="1">
    <location>
        <begin position="950"/>
        <end position="986"/>
    </location>
</feature>
<evidence type="ECO:0000256" key="1">
    <source>
        <dbReference type="SAM" id="Coils"/>
    </source>
</evidence>
<feature type="region of interest" description="Disordered" evidence="2">
    <location>
        <begin position="1080"/>
        <end position="1123"/>
    </location>
</feature>
<gene>
    <name evidence="4" type="ORF">PPERSA_09395</name>
</gene>
<dbReference type="SMART" id="SM00474">
    <property type="entry name" value="35EXOc"/>
    <property type="match status" value="1"/>
</dbReference>
<feature type="coiled-coil region" evidence="1">
    <location>
        <begin position="1297"/>
        <end position="1324"/>
    </location>
</feature>
<sequence>MRKVNIKEGIMITFAKLIELFDKSTNNQQLALQNWQKIHFCMLKTFLNQFGILDQIDTQEIGNYIKNLIFASKIKEAVGIYKVFPNVKEKLDIKEIIIRLITQAHINEAEEFVGNDQNLRHQLTKKLYYEKAIFYINKYEIDHTQFPVLQERFKKAKLEKLVKKQDYQPDKIEEIISYSSEMHNLVECKEKFELLDDKIKDQYLKNNYGYVQNPILEKDGFGNSQEICYNDKSVQYVSYQKFNITEKDVIFVDIFDLENPEIKECYQSIKNADILGFDTEFEPKVTNFSQSGIATLQLATTNKTYIFDVPMLKLNQNFIDFIERIFTDPKIIKVGHSISQDFNKMANNLNLSQDIVEAEHGWIDISMLYMKQTNRKNIESLSTLVTNLIGGKLDKTEQVSNWIKRPLRKTQLHYAGMDAFICLKLYQVMQDLLQQGELKIKNLQSTKSKKKDKNKIGEKMITVDNIFSSSEQYKDFWENPRNVKFLVDNMLYKLVKYLRNVGIDTAYIKNVDKNLLIDLSKQEKRIVITRDQKFFYSKQRTTPVYMLTDNNQKTEQQFREIMRFFKIDDLQQFLLSRCVHCNSDKLEITDADTVKKYLHFKREEDYNNYEFWICLDCKQIYWEGATFQKSKQRFKELTENINNDIEDKWIDKKINENNIYQIEPQFFQINQQSDQVKQTQIFQLENLQKQYIISLYQNQSNTLVLFELDCNKKQKQVVQNIKLDTNIRSFYYFEKFQSIVLFTENRQLQIVQLYQNPLQLEKLEINYIQQNNDIVLNQIDSIFSKIEKDQTIENQNLKSQLRQCIFEDPSSNEQNQQFYVILEQDIFLIQIEDNFQLKIVKEKKVAKLEQDISHISISDRYIFIALNSKKIHIINPKDLLILQEFNPLFNENQYLQELEILNPFKKNTKKQSNILFLAASNDGQLKICEWSQKLIQYNILKDLYLSSDVNVKEENNVDECEQQIQLQDKKKKITKKEQEIKQFKSYILNDIQQRIIYIMCENNTIYEIRKYKTDINNKEEKTKQVGQFFQEILKYTINQDKDLFKNILTAKNYKNHLYILNEQNEFSEIKLNRQEQNLGDQQFNDENDNNEESFNETGQINNNNLKENSSQQNNLINDNNQKYYNNEINNDNIQNESKEPLDIINQIDDFFLKKEQELTNTLDSTFDTLIQKNLSKIDDLIEQQLQKQLDENQNSLITPNNEGQLQPEIINLIKQSISNQMTDSYFREVLPIFENQLLQTIKQKYSLMFQTQNYFNKQLMPESQDQSLDSSIQKTAENINDITHKLGTDSRYHKQQCKLVQNQQNKLNQQIDGQKNQYDEIKKQQNMFLESQSKFKQQQEFIQQTTQDLANDLSRNINPLTRNSSAAFHPNSKGKYKSESSGSDSDNDSDMENQKNSKL</sequence>
<dbReference type="GO" id="GO:0003676">
    <property type="term" value="F:nucleic acid binding"/>
    <property type="evidence" value="ECO:0007669"/>
    <property type="project" value="InterPro"/>
</dbReference>
<dbReference type="PANTHER" id="PTHR47765">
    <property type="entry name" value="3'-5' EXONUCLEASE DOMAIN-CONTAINING PROTEIN"/>
    <property type="match status" value="1"/>
</dbReference>
<proteinExistence type="predicted"/>
<accession>A0A0V0QLP3</accession>
<dbReference type="Gene3D" id="3.30.420.10">
    <property type="entry name" value="Ribonuclease H-like superfamily/Ribonuclease H"/>
    <property type="match status" value="1"/>
</dbReference>
<dbReference type="InParanoid" id="A0A0V0QLP3"/>
<dbReference type="GO" id="GO:0006139">
    <property type="term" value="P:nucleobase-containing compound metabolic process"/>
    <property type="evidence" value="ECO:0007669"/>
    <property type="project" value="InterPro"/>
</dbReference>
<dbReference type="InterPro" id="IPR002562">
    <property type="entry name" value="3'-5'_exonuclease_dom"/>
</dbReference>
<reference evidence="4 5" key="1">
    <citation type="journal article" date="2015" name="Sci. Rep.">
        <title>Genome of the facultative scuticociliatosis pathogen Pseudocohnilembus persalinus provides insight into its virulence through horizontal gene transfer.</title>
        <authorList>
            <person name="Xiong J."/>
            <person name="Wang G."/>
            <person name="Cheng J."/>
            <person name="Tian M."/>
            <person name="Pan X."/>
            <person name="Warren A."/>
            <person name="Jiang C."/>
            <person name="Yuan D."/>
            <person name="Miao W."/>
        </authorList>
    </citation>
    <scope>NUCLEOTIDE SEQUENCE [LARGE SCALE GENOMIC DNA]</scope>
    <source>
        <strain evidence="4">36N120E</strain>
    </source>
</reference>
<feature type="domain" description="3'-5' exonuclease" evidence="3">
    <location>
        <begin position="253"/>
        <end position="434"/>
    </location>
</feature>
<feature type="compositionally biased region" description="Acidic residues" evidence="2">
    <location>
        <begin position="1083"/>
        <end position="1094"/>
    </location>
</feature>
<feature type="compositionally biased region" description="Polar residues" evidence="2">
    <location>
        <begin position="1354"/>
        <end position="1366"/>
    </location>
</feature>
<name>A0A0V0QLP3_PSEPJ</name>